<feature type="compositionally biased region" description="Polar residues" evidence="1">
    <location>
        <begin position="1017"/>
        <end position="1034"/>
    </location>
</feature>
<name>A0A6A6Q8V7_9PEZI</name>
<reference evidence="2" key="1">
    <citation type="journal article" date="2020" name="Stud. Mycol.">
        <title>101 Dothideomycetes genomes: a test case for predicting lifestyles and emergence of pathogens.</title>
        <authorList>
            <person name="Haridas S."/>
            <person name="Albert R."/>
            <person name="Binder M."/>
            <person name="Bloem J."/>
            <person name="Labutti K."/>
            <person name="Salamov A."/>
            <person name="Andreopoulos B."/>
            <person name="Baker S."/>
            <person name="Barry K."/>
            <person name="Bills G."/>
            <person name="Bluhm B."/>
            <person name="Cannon C."/>
            <person name="Castanera R."/>
            <person name="Culley D."/>
            <person name="Daum C."/>
            <person name="Ezra D."/>
            <person name="Gonzalez J."/>
            <person name="Henrissat B."/>
            <person name="Kuo A."/>
            <person name="Liang C."/>
            <person name="Lipzen A."/>
            <person name="Lutzoni F."/>
            <person name="Magnuson J."/>
            <person name="Mondo S."/>
            <person name="Nolan M."/>
            <person name="Ohm R."/>
            <person name="Pangilinan J."/>
            <person name="Park H.-J."/>
            <person name="Ramirez L."/>
            <person name="Alfaro M."/>
            <person name="Sun H."/>
            <person name="Tritt A."/>
            <person name="Yoshinaga Y."/>
            <person name="Zwiers L.-H."/>
            <person name="Turgeon B."/>
            <person name="Goodwin S."/>
            <person name="Spatafora J."/>
            <person name="Crous P."/>
            <person name="Grigoriev I."/>
        </authorList>
    </citation>
    <scope>NUCLEOTIDE SEQUENCE</scope>
    <source>
        <strain evidence="2">CBS 269.34</strain>
    </source>
</reference>
<feature type="compositionally biased region" description="Polar residues" evidence="1">
    <location>
        <begin position="552"/>
        <end position="572"/>
    </location>
</feature>
<feature type="region of interest" description="Disordered" evidence="1">
    <location>
        <begin position="837"/>
        <end position="954"/>
    </location>
</feature>
<feature type="compositionally biased region" description="Low complexity" evidence="1">
    <location>
        <begin position="214"/>
        <end position="228"/>
    </location>
</feature>
<feature type="compositionally biased region" description="Polar residues" evidence="1">
    <location>
        <begin position="930"/>
        <end position="953"/>
    </location>
</feature>
<evidence type="ECO:0000313" key="2">
    <source>
        <dbReference type="EMBL" id="KAF2488878.1"/>
    </source>
</evidence>
<proteinExistence type="predicted"/>
<feature type="compositionally biased region" description="Basic and acidic residues" evidence="1">
    <location>
        <begin position="911"/>
        <end position="925"/>
    </location>
</feature>
<feature type="compositionally biased region" description="Low complexity" evidence="1">
    <location>
        <begin position="511"/>
        <end position="536"/>
    </location>
</feature>
<feature type="compositionally biased region" description="Basic and acidic residues" evidence="1">
    <location>
        <begin position="625"/>
        <end position="637"/>
    </location>
</feature>
<feature type="compositionally biased region" description="Polar residues" evidence="1">
    <location>
        <begin position="653"/>
        <end position="663"/>
    </location>
</feature>
<feature type="compositionally biased region" description="Polar residues" evidence="1">
    <location>
        <begin position="1237"/>
        <end position="1252"/>
    </location>
</feature>
<accession>A0A6A6Q8V7</accession>
<feature type="compositionally biased region" description="Basic and acidic residues" evidence="1">
    <location>
        <begin position="1076"/>
        <end position="1103"/>
    </location>
</feature>
<dbReference type="OrthoDB" id="5151921at2759"/>
<feature type="compositionally biased region" description="Basic and acidic residues" evidence="1">
    <location>
        <begin position="312"/>
        <end position="327"/>
    </location>
</feature>
<feature type="compositionally biased region" description="Polar residues" evidence="1">
    <location>
        <begin position="464"/>
        <end position="487"/>
    </location>
</feature>
<feature type="compositionally biased region" description="Acidic residues" evidence="1">
    <location>
        <begin position="57"/>
        <end position="73"/>
    </location>
</feature>
<feature type="compositionally biased region" description="Low complexity" evidence="1">
    <location>
        <begin position="574"/>
        <end position="588"/>
    </location>
</feature>
<feature type="compositionally biased region" description="Basic and acidic residues" evidence="1">
    <location>
        <begin position="8"/>
        <end position="17"/>
    </location>
</feature>
<feature type="region of interest" description="Disordered" evidence="1">
    <location>
        <begin position="972"/>
        <end position="1119"/>
    </location>
</feature>
<feature type="region of interest" description="Disordered" evidence="1">
    <location>
        <begin position="1"/>
        <end position="397"/>
    </location>
</feature>
<feature type="region of interest" description="Disordered" evidence="1">
    <location>
        <begin position="1236"/>
        <end position="1258"/>
    </location>
</feature>
<feature type="compositionally biased region" description="Polar residues" evidence="1">
    <location>
        <begin position="718"/>
        <end position="730"/>
    </location>
</feature>
<feature type="region of interest" description="Disordered" evidence="1">
    <location>
        <begin position="1142"/>
        <end position="1188"/>
    </location>
</feature>
<feature type="region of interest" description="Disordered" evidence="1">
    <location>
        <begin position="1342"/>
        <end position="1367"/>
    </location>
</feature>
<feature type="compositionally biased region" description="Polar residues" evidence="1">
    <location>
        <begin position="1104"/>
        <end position="1119"/>
    </location>
</feature>
<feature type="region of interest" description="Disordered" evidence="1">
    <location>
        <begin position="1289"/>
        <end position="1328"/>
    </location>
</feature>
<feature type="compositionally biased region" description="Basic and acidic residues" evidence="1">
    <location>
        <begin position="665"/>
        <end position="682"/>
    </location>
</feature>
<organism evidence="2 3">
    <name type="scientific">Lophium mytilinum</name>
    <dbReference type="NCBI Taxonomy" id="390894"/>
    <lineage>
        <taxon>Eukaryota</taxon>
        <taxon>Fungi</taxon>
        <taxon>Dikarya</taxon>
        <taxon>Ascomycota</taxon>
        <taxon>Pezizomycotina</taxon>
        <taxon>Dothideomycetes</taxon>
        <taxon>Pleosporomycetidae</taxon>
        <taxon>Mytilinidiales</taxon>
        <taxon>Mytilinidiaceae</taxon>
        <taxon>Lophium</taxon>
    </lineage>
</organism>
<dbReference type="EMBL" id="MU004200">
    <property type="protein sequence ID" value="KAF2488878.1"/>
    <property type="molecule type" value="Genomic_DNA"/>
</dbReference>
<evidence type="ECO:0000256" key="1">
    <source>
        <dbReference type="SAM" id="MobiDB-lite"/>
    </source>
</evidence>
<feature type="compositionally biased region" description="Basic and acidic residues" evidence="1">
    <location>
        <begin position="282"/>
        <end position="297"/>
    </location>
</feature>
<feature type="compositionally biased region" description="Polar residues" evidence="1">
    <location>
        <begin position="157"/>
        <end position="194"/>
    </location>
</feature>
<feature type="compositionally biased region" description="Basic and acidic residues" evidence="1">
    <location>
        <begin position="1146"/>
        <end position="1155"/>
    </location>
</feature>
<gene>
    <name evidence="2" type="ORF">BU16DRAFT_215375</name>
</gene>
<dbReference type="Proteomes" id="UP000799750">
    <property type="component" value="Unassembled WGS sequence"/>
</dbReference>
<feature type="compositionally biased region" description="Low complexity" evidence="1">
    <location>
        <begin position="1301"/>
        <end position="1312"/>
    </location>
</feature>
<sequence>MSRPYQFAEEKSTRSPLDRSQPNLYPAGQPPSFKTNVNRTKTKRWVEAKAVSYGGDDWGDYDEYDEYGADEPPPEPPSNPSVPTGLRQKGQSATEAGRSFTDPQPPRHPSIPRKNSFDAGDERRAFSSAAPQGFPTNSSIDTSAAGRNGGFGEAAPPQNQQYVARTVAQPQPINTQVPPGNRQPSASQSEVSDTPQHRRDFSPSALPPPLHTRASPAPGSASGSPAGARFPPRKSSISNPSPSEALGPHFPTSVPASASAQSPRGRAPSNPTKPLPFIRPADIYKRVEEERVKERQSLDSGRPSLDSLSSRPAEESTAGRDLRERGSAESFGRTGRRPSIERFSEAGESGRSLQPLEPVVERKSEYLPDFNIASQGPPPSTSTAQQRPAVQTYHPIALPEVQRMSGFADDFSPRYFAPDSASSQTATSLPPPQSSTIGSDPGLRSMVDQAFTRNDDNSIPPTPVSNRDTYSQSGDGVSRSNTESSYGISPIMSRVPSSATSALKARNIGGAESSTPAIAEETSETSTPTSRPPSGAMLGDGYKVNRKPSPAHSRNVSSGSLVGTPPHQTGLHTPSPAESPARSPAFEPQKAIPEPEAAVLSTLNPLSSGKPIGGDNSTLPNYATREADIATDAKKLPDAPGLAVGEAEKESQRSFLESHQGMTSDLERAPRSRSESPNKGRVQELAGKFGGISESRRGSTHSSIASWERSQEDLPSMISANKSKPSTRDSSPVKEPLSLRPTADREPSFRPKLPGQWESYATTAPTPLEQLNKDRQLGGGLSQAAADVEKKTDGDEEVDLTPTTQRHSAAPPKSDALAALQAAGSAMGEAIKASVGMGASDADTNNTAPKAASGNVFLRPLQLDRTVSSAESSNPPSPPPKDDSFEDLTPGPHEMNPTRPPMLPQLSTDPSPHDQESDKLRKDIVRTLSPLKQSDSSLQLGAPTSNNRESSILPSEYDSYWADGDLDKDVARQSVVQPRYGNEAVPAPSARQSASEPRPGLLDNRFSWERSADSGPEISNASTVPPSQAETVASPSAARAGIESPHDDAYARVPEPYFGPGHATSGAQIVPQVAEPDAKPENKSLLDQSEVNKKAESPVHDQVNELTSPISLNRPSSSEGLHVVNSAIDPEAVDMPPRLAEEVAEEREAQQKVEEALQAPRPTSHEAPLGPRPPTAKSSQPISPSGKPLGFREILAIRSASDRIATYNKTRDYWATTDHGLNEWMSKTLAANPEHASLSSLTSRPTIATPASGSLRHRPTASISLFGKSTASNAQQPATPYYEQYNAAASQMPPGAPPTTPGGTPSHQTPSTGGTGTRITSHQLEKKGKDLLHTAGIFGGKATTGAKGLFAKGKSRFKSSGSDKVDH</sequence>
<feature type="region of interest" description="Disordered" evidence="1">
    <location>
        <begin position="409"/>
        <end position="816"/>
    </location>
</feature>
<feature type="compositionally biased region" description="Polar residues" evidence="1">
    <location>
        <begin position="420"/>
        <end position="438"/>
    </location>
</feature>
<protein>
    <submittedName>
        <fullName evidence="2">Uncharacterized protein</fullName>
    </submittedName>
</protein>
<evidence type="ECO:0000313" key="3">
    <source>
        <dbReference type="Proteomes" id="UP000799750"/>
    </source>
</evidence>
<keyword evidence="3" id="KW-1185">Reference proteome</keyword>